<accession>A0A8S1N1S6</accession>
<keyword evidence="1" id="KW-1133">Transmembrane helix</keyword>
<dbReference type="AlphaFoldDB" id="A0A8S1N1S6"/>
<protein>
    <submittedName>
        <fullName evidence="2">Uncharacterized protein</fullName>
    </submittedName>
</protein>
<keyword evidence="1" id="KW-0472">Membrane</keyword>
<name>A0A8S1N1S6_PARPR</name>
<evidence type="ECO:0000313" key="3">
    <source>
        <dbReference type="Proteomes" id="UP000688137"/>
    </source>
</evidence>
<feature type="transmembrane region" description="Helical" evidence="1">
    <location>
        <begin position="18"/>
        <end position="38"/>
    </location>
</feature>
<gene>
    <name evidence="2" type="ORF">PPRIM_AZ9-3.1.T0690138</name>
</gene>
<organism evidence="2 3">
    <name type="scientific">Paramecium primaurelia</name>
    <dbReference type="NCBI Taxonomy" id="5886"/>
    <lineage>
        <taxon>Eukaryota</taxon>
        <taxon>Sar</taxon>
        <taxon>Alveolata</taxon>
        <taxon>Ciliophora</taxon>
        <taxon>Intramacronucleata</taxon>
        <taxon>Oligohymenophorea</taxon>
        <taxon>Peniculida</taxon>
        <taxon>Parameciidae</taxon>
        <taxon>Paramecium</taxon>
    </lineage>
</organism>
<sequence>METFSIIQQIVMHGNPSILLNLLLLIIHILQIFQLKLFCTKNNLIYLTDTENSLYLFFPETNPLPMIHDLSDNVDLNLLIPYY</sequence>
<evidence type="ECO:0000256" key="1">
    <source>
        <dbReference type="SAM" id="Phobius"/>
    </source>
</evidence>
<keyword evidence="1" id="KW-0812">Transmembrane</keyword>
<evidence type="ECO:0000313" key="2">
    <source>
        <dbReference type="EMBL" id="CAD8083155.1"/>
    </source>
</evidence>
<reference evidence="2" key="1">
    <citation type="submission" date="2021-01" db="EMBL/GenBank/DDBJ databases">
        <authorList>
            <consortium name="Genoscope - CEA"/>
            <person name="William W."/>
        </authorList>
    </citation>
    <scope>NUCLEOTIDE SEQUENCE</scope>
</reference>
<proteinExistence type="predicted"/>
<comment type="caution">
    <text evidence="2">The sequence shown here is derived from an EMBL/GenBank/DDBJ whole genome shotgun (WGS) entry which is preliminary data.</text>
</comment>
<dbReference type="EMBL" id="CAJJDM010000072">
    <property type="protein sequence ID" value="CAD8083155.1"/>
    <property type="molecule type" value="Genomic_DNA"/>
</dbReference>
<dbReference type="Proteomes" id="UP000688137">
    <property type="component" value="Unassembled WGS sequence"/>
</dbReference>
<keyword evidence="3" id="KW-1185">Reference proteome</keyword>